<dbReference type="GO" id="GO:0060219">
    <property type="term" value="P:camera-type eye photoreceptor cell differentiation"/>
    <property type="evidence" value="ECO:0007669"/>
    <property type="project" value="Ensembl"/>
</dbReference>
<dbReference type="PANTHER" id="PTHR44177:SF1">
    <property type="entry name" value="TETRATRICOPEPTIDE REPEAT PROTEIN 8"/>
    <property type="match status" value="1"/>
</dbReference>
<dbReference type="GO" id="GO:0001650">
    <property type="term" value="C:fibrillar center"/>
    <property type="evidence" value="ECO:0007669"/>
    <property type="project" value="Ensembl"/>
</dbReference>
<sequence length="526" mass="59347">MGLEMDPLLHAWSYFRRRKFQLCSDLCSQLLEKSPGEQAAWCLKTRALTEMVYVDEIDVDQEGIAEMMLDENAIAQVARPGTSLKLPGTSQGGGPSPAVRPVAQTGRPITGFVRPSTQGGRPGTMEQAIKTPRTAHTARPITSASGRYVRLGTASMLTNPDGPFINVSKLNLENYAQKPKLAKALFEYIFHHENDVKNVIVPFLVELKLMSILHDFFLKALDLAAHSTENAQFKDWWWKVQLGKCYYRLGLYREAEIQFKSALKQQDMVDTILYLAKVYSRLDQPLTALNVFKQGLDRFPGEVSILCGIARIYEEMNIITTAAEYYKDVLKQDNTHVEAIACIGSNHFYSDQPEIALRFYRRLLQMGVYNCQLFNNLGLCCFYAQQYDMTLSSFERAFSLAENEEEAADAWYNLGHVAVGIGDANLAYQCFKLTLANHNDHAEAYNNLAVLEVQKGHMEQARALLQTASSLAPHMYEPHFNFAVLSDKVGDLQRSYIAAQKSEAAFPDHIDTQQLIKQLKQHFAML</sequence>
<dbReference type="GO" id="GO:0061326">
    <property type="term" value="P:renal tubule development"/>
    <property type="evidence" value="ECO:0007669"/>
    <property type="project" value="Ensembl"/>
</dbReference>
<feature type="repeat" description="TPR" evidence="1">
    <location>
        <begin position="442"/>
        <end position="475"/>
    </location>
</feature>
<dbReference type="FunFam" id="1.25.40.10:FF:000168">
    <property type="entry name" value="tetratricopeptide repeat protein 8 isoform X1"/>
    <property type="match status" value="1"/>
</dbReference>
<dbReference type="GO" id="GO:0005813">
    <property type="term" value="C:centrosome"/>
    <property type="evidence" value="ECO:0007669"/>
    <property type="project" value="Ensembl"/>
</dbReference>
<evidence type="ECO:0000313" key="4">
    <source>
        <dbReference type="Proteomes" id="UP000694392"/>
    </source>
</evidence>
<gene>
    <name evidence="3" type="primary">TTC8</name>
</gene>
<reference evidence="3" key="2">
    <citation type="submission" date="2025-09" db="UniProtKB">
        <authorList>
            <consortium name="Ensembl"/>
        </authorList>
    </citation>
    <scope>IDENTIFICATION</scope>
</reference>
<dbReference type="Gene3D" id="1.25.40.10">
    <property type="entry name" value="Tetratricopeptide repeat domain"/>
    <property type="match status" value="1"/>
</dbReference>
<dbReference type="InterPro" id="IPR011990">
    <property type="entry name" value="TPR-like_helical_dom_sf"/>
</dbReference>
<proteinExistence type="predicted"/>
<dbReference type="PANTHER" id="PTHR44177">
    <property type="entry name" value="TETRATRICOPEPTIDE REPEAT PROTEIN 8"/>
    <property type="match status" value="1"/>
</dbReference>
<dbReference type="GO" id="GO:0007608">
    <property type="term" value="P:sensory perception of smell"/>
    <property type="evidence" value="ECO:0007669"/>
    <property type="project" value="Ensembl"/>
</dbReference>
<dbReference type="PROSITE" id="PS50005">
    <property type="entry name" value="TPR"/>
    <property type="match status" value="1"/>
</dbReference>
<dbReference type="GO" id="GO:0051492">
    <property type="term" value="P:regulation of stress fiber assembly"/>
    <property type="evidence" value="ECO:0007669"/>
    <property type="project" value="Ensembl"/>
</dbReference>
<dbReference type="GO" id="GO:0021772">
    <property type="term" value="P:olfactory bulb development"/>
    <property type="evidence" value="ECO:0007669"/>
    <property type="project" value="Ensembl"/>
</dbReference>
<dbReference type="GO" id="GO:0060122">
    <property type="term" value="P:inner ear receptor cell stereocilium organization"/>
    <property type="evidence" value="ECO:0007669"/>
    <property type="project" value="Ensembl"/>
</dbReference>
<dbReference type="GO" id="GO:0072659">
    <property type="term" value="P:protein localization to plasma membrane"/>
    <property type="evidence" value="ECO:0007669"/>
    <property type="project" value="Ensembl"/>
</dbReference>
<reference evidence="3" key="1">
    <citation type="submission" date="2025-08" db="UniProtKB">
        <authorList>
            <consortium name="Ensembl"/>
        </authorList>
    </citation>
    <scope>IDENTIFICATION</scope>
</reference>
<name>A0A8D0H055_SPHPU</name>
<keyword evidence="4" id="KW-1185">Reference proteome</keyword>
<dbReference type="GO" id="GO:0045444">
    <property type="term" value="P:fat cell differentiation"/>
    <property type="evidence" value="ECO:0007669"/>
    <property type="project" value="Ensembl"/>
</dbReference>
<dbReference type="GO" id="GO:0001736">
    <property type="term" value="P:establishment of planar polarity"/>
    <property type="evidence" value="ECO:0007669"/>
    <property type="project" value="Ensembl"/>
</dbReference>
<dbReference type="GO" id="GO:0032880">
    <property type="term" value="P:regulation of protein localization"/>
    <property type="evidence" value="ECO:0007669"/>
    <property type="project" value="Ensembl"/>
</dbReference>
<dbReference type="Proteomes" id="UP000694392">
    <property type="component" value="Unplaced"/>
</dbReference>
<dbReference type="CDD" id="cd21341">
    <property type="entry name" value="TTC8_N"/>
    <property type="match status" value="1"/>
</dbReference>
<dbReference type="Pfam" id="PF13432">
    <property type="entry name" value="TPR_16"/>
    <property type="match status" value="1"/>
</dbReference>
<dbReference type="Ensembl" id="ENSSPUT00000017627.1">
    <property type="protein sequence ID" value="ENSSPUP00000016549.1"/>
    <property type="gene ID" value="ENSSPUG00000012757.1"/>
</dbReference>
<dbReference type="GO" id="GO:0032391">
    <property type="term" value="C:photoreceptor connecting cilium"/>
    <property type="evidence" value="ECO:0007669"/>
    <property type="project" value="Ensembl"/>
</dbReference>
<dbReference type="GO" id="GO:0060170">
    <property type="term" value="C:ciliary membrane"/>
    <property type="evidence" value="ECO:0007669"/>
    <property type="project" value="Ensembl"/>
</dbReference>
<organism evidence="3 4">
    <name type="scientific">Sphenodon punctatus</name>
    <name type="common">Tuatara</name>
    <name type="synonym">Hatteria punctata</name>
    <dbReference type="NCBI Taxonomy" id="8508"/>
    <lineage>
        <taxon>Eukaryota</taxon>
        <taxon>Metazoa</taxon>
        <taxon>Chordata</taxon>
        <taxon>Craniata</taxon>
        <taxon>Vertebrata</taxon>
        <taxon>Euteleostomi</taxon>
        <taxon>Lepidosauria</taxon>
        <taxon>Sphenodontia</taxon>
        <taxon>Sphenodontidae</taxon>
        <taxon>Sphenodon</taxon>
    </lineage>
</organism>
<dbReference type="GO" id="GO:1903251">
    <property type="term" value="P:multi-ciliated epithelial cell differentiation"/>
    <property type="evidence" value="ECO:0007669"/>
    <property type="project" value="Ensembl"/>
</dbReference>
<dbReference type="GO" id="GO:0036064">
    <property type="term" value="C:ciliary basal body"/>
    <property type="evidence" value="ECO:0007669"/>
    <property type="project" value="Ensembl"/>
</dbReference>
<dbReference type="GO" id="GO:0045198">
    <property type="term" value="P:establishment of epithelial cell apical/basal polarity"/>
    <property type="evidence" value="ECO:0007669"/>
    <property type="project" value="Ensembl"/>
</dbReference>
<dbReference type="GO" id="GO:0007411">
    <property type="term" value="P:axon guidance"/>
    <property type="evidence" value="ECO:0007669"/>
    <property type="project" value="Ensembl"/>
</dbReference>
<evidence type="ECO:0000256" key="2">
    <source>
        <dbReference type="SAM" id="MobiDB-lite"/>
    </source>
</evidence>
<accession>A0A8D0H055</accession>
<dbReference type="SUPFAM" id="SSF48452">
    <property type="entry name" value="TPR-like"/>
    <property type="match status" value="1"/>
</dbReference>
<dbReference type="GO" id="GO:0034464">
    <property type="term" value="C:BBSome"/>
    <property type="evidence" value="ECO:0007669"/>
    <property type="project" value="Ensembl"/>
</dbReference>
<dbReference type="GeneTree" id="ENSGT00940000156816"/>
<dbReference type="GO" id="GO:0048560">
    <property type="term" value="P:establishment of anatomical structure orientation"/>
    <property type="evidence" value="ECO:0007669"/>
    <property type="project" value="Ensembl"/>
</dbReference>
<dbReference type="GO" id="GO:0061629">
    <property type="term" value="F:RNA polymerase II-specific DNA-binding transcription factor binding"/>
    <property type="evidence" value="ECO:0007669"/>
    <property type="project" value="Ensembl"/>
</dbReference>
<dbReference type="InterPro" id="IPR028796">
    <property type="entry name" value="BBS8"/>
</dbReference>
<dbReference type="FunFam" id="1.25.40.10:FF:000169">
    <property type="entry name" value="tetratricopeptide repeat protein 8 isoform X1"/>
    <property type="match status" value="1"/>
</dbReference>
<dbReference type="AlphaFoldDB" id="A0A8D0H055"/>
<evidence type="ECO:0000256" key="1">
    <source>
        <dbReference type="PROSITE-ProRule" id="PRU00339"/>
    </source>
</evidence>
<protein>
    <submittedName>
        <fullName evidence="3">Tetratricopeptide repeat domain 8</fullName>
    </submittedName>
</protein>
<keyword evidence="1" id="KW-0802">TPR repeat</keyword>
<dbReference type="InterPro" id="IPR019734">
    <property type="entry name" value="TPR_rpt"/>
</dbReference>
<dbReference type="GO" id="GO:0035264">
    <property type="term" value="P:multicellular organism growth"/>
    <property type="evidence" value="ECO:0007669"/>
    <property type="project" value="Ensembl"/>
</dbReference>
<dbReference type="GO" id="GO:1905515">
    <property type="term" value="P:non-motile cilium assembly"/>
    <property type="evidence" value="ECO:0007669"/>
    <property type="project" value="InterPro"/>
</dbReference>
<feature type="region of interest" description="Disordered" evidence="2">
    <location>
        <begin position="111"/>
        <end position="137"/>
    </location>
</feature>
<dbReference type="SMART" id="SM00028">
    <property type="entry name" value="TPR"/>
    <property type="match status" value="7"/>
</dbReference>
<evidence type="ECO:0000313" key="3">
    <source>
        <dbReference type="Ensembl" id="ENSSPUP00000016549.1"/>
    </source>
</evidence>